<dbReference type="InterPro" id="IPR008007">
    <property type="entry name" value="Peptidase_M42"/>
</dbReference>
<accession>D5EHI2</accession>
<dbReference type="Proteomes" id="UP000002366">
    <property type="component" value="Chromosome"/>
</dbReference>
<evidence type="ECO:0000259" key="9">
    <source>
        <dbReference type="Pfam" id="PF07687"/>
    </source>
</evidence>
<dbReference type="EMBL" id="CP001997">
    <property type="protein sequence ID" value="ADE58014.1"/>
    <property type="molecule type" value="Genomic_DNA"/>
</dbReference>
<feature type="binding site" evidence="8">
    <location>
        <position position="136"/>
    </location>
    <ligand>
        <name>Zn(2+)</name>
        <dbReference type="ChEBI" id="CHEBI:29105"/>
        <label>2</label>
    </ligand>
</feature>
<protein>
    <submittedName>
        <fullName evidence="10">Peptidase T-like protein</fullName>
    </submittedName>
</protein>
<organism evidence="10 11">
    <name type="scientific">Aminobacterium colombiense (strain DSM 12261 / ALA-1)</name>
    <dbReference type="NCBI Taxonomy" id="572547"/>
    <lineage>
        <taxon>Bacteria</taxon>
        <taxon>Thermotogati</taxon>
        <taxon>Synergistota</taxon>
        <taxon>Synergistia</taxon>
        <taxon>Synergistales</taxon>
        <taxon>Aminobacteriaceae</taxon>
        <taxon>Aminobacterium</taxon>
    </lineage>
</organism>
<dbReference type="Pfam" id="PF01546">
    <property type="entry name" value="Peptidase_M20"/>
    <property type="match status" value="1"/>
</dbReference>
<dbReference type="GO" id="GO:0006508">
    <property type="term" value="P:proteolysis"/>
    <property type="evidence" value="ECO:0007669"/>
    <property type="project" value="UniProtKB-KW"/>
</dbReference>
<evidence type="ECO:0000256" key="8">
    <source>
        <dbReference type="PIRSR" id="PIRSR001123-2"/>
    </source>
</evidence>
<dbReference type="AlphaFoldDB" id="D5EHI2"/>
<dbReference type="KEGG" id="aco:Amico_1903"/>
<keyword evidence="2" id="KW-0645">Protease</keyword>
<dbReference type="PANTHER" id="PTHR42994">
    <property type="entry name" value="PEPTIDASE T"/>
    <property type="match status" value="1"/>
</dbReference>
<dbReference type="GO" id="GO:0008237">
    <property type="term" value="F:metallopeptidase activity"/>
    <property type="evidence" value="ECO:0007669"/>
    <property type="project" value="UniProtKB-KW"/>
</dbReference>
<evidence type="ECO:0000313" key="11">
    <source>
        <dbReference type="Proteomes" id="UP000002366"/>
    </source>
</evidence>
<dbReference type="HOGENOM" id="CLU_021802_6_0_0"/>
<dbReference type="GO" id="GO:0046872">
    <property type="term" value="F:metal ion binding"/>
    <property type="evidence" value="ECO:0007669"/>
    <property type="project" value="UniProtKB-UniRule"/>
</dbReference>
<dbReference type="InterPro" id="IPR002933">
    <property type="entry name" value="Peptidase_M20"/>
</dbReference>
<dbReference type="OrthoDB" id="9773892at2"/>
<feature type="binding site" evidence="8">
    <location>
        <position position="159"/>
    </location>
    <ligand>
        <name>Zn(2+)</name>
        <dbReference type="ChEBI" id="CHEBI:29105"/>
        <label>1</label>
    </ligand>
</feature>
<dbReference type="PIRSF" id="PIRSF001123">
    <property type="entry name" value="PepA_GA"/>
    <property type="match status" value="1"/>
</dbReference>
<gene>
    <name evidence="10" type="ordered locus">Amico_1903</name>
</gene>
<keyword evidence="6" id="KW-0482">Metalloprotease</keyword>
<evidence type="ECO:0000313" key="10">
    <source>
        <dbReference type="EMBL" id="ADE58014.1"/>
    </source>
</evidence>
<evidence type="ECO:0000256" key="5">
    <source>
        <dbReference type="ARBA" id="ARBA00022833"/>
    </source>
</evidence>
<evidence type="ECO:0000256" key="6">
    <source>
        <dbReference type="ARBA" id="ARBA00023049"/>
    </source>
</evidence>
<dbReference type="NCBIfam" id="TIGR01883">
    <property type="entry name" value="PepT-like"/>
    <property type="match status" value="1"/>
</dbReference>
<dbReference type="Pfam" id="PF07687">
    <property type="entry name" value="M20_dimer"/>
    <property type="match status" value="1"/>
</dbReference>
<keyword evidence="11" id="KW-1185">Reference proteome</keyword>
<keyword evidence="4" id="KW-0378">Hydrolase</keyword>
<comment type="similarity">
    <text evidence="7">Belongs to the peptidase M42 family.</text>
</comment>
<dbReference type="eggNOG" id="COG2195">
    <property type="taxonomic scope" value="Bacteria"/>
</dbReference>
<feature type="domain" description="Peptidase M20 dimerisation" evidence="9">
    <location>
        <begin position="180"/>
        <end position="267"/>
    </location>
</feature>
<dbReference type="PROSITE" id="PS00758">
    <property type="entry name" value="ARGE_DAPE_CPG2_1"/>
    <property type="match status" value="1"/>
</dbReference>
<dbReference type="GO" id="GO:0004177">
    <property type="term" value="F:aminopeptidase activity"/>
    <property type="evidence" value="ECO:0007669"/>
    <property type="project" value="UniProtKB-UniRule"/>
</dbReference>
<dbReference type="InterPro" id="IPR036264">
    <property type="entry name" value="Bact_exopeptidase_dim_dom"/>
</dbReference>
<comment type="cofactor">
    <cofactor evidence="1">
        <name>Zn(2+)</name>
        <dbReference type="ChEBI" id="CHEBI:29105"/>
    </cofactor>
</comment>
<sequence>MVNYARLLQTFLDLIRLKADSGHEEPVVQYILPRLLQMGLIVRRGAEGRAENIVAVLPPTPGRDRCIALSAHMDTVSLPTPVIPIIKDGVISSSGNTILGADDRAGIAAILEALETLIEKGLPHHCIEIIFTVRKEIGLEGSKQLGHNDIQASMAFILDDEADPGHIVVQAPSHAKILWNITGKAAHAGDEPEEGINAIMASAEGLKRMKTGRIDHETTANIGIIHGGVATSVVCDAVVIEAEARSICEKKLEDTVKTMVEAMEKGAASLGAKVQTRIQKSYRGFTLKEMSPSVQWASSAIRRIGLIPVLISSGGGSDANILNEKGIEAVNLGIGAKKAHTSEEYILKRDLYTLGDIVYAIMNGA</sequence>
<name>D5EHI2_AMICL</name>
<feature type="binding site" evidence="8">
    <location>
        <position position="102"/>
    </location>
    <ligand>
        <name>Zn(2+)</name>
        <dbReference type="ChEBI" id="CHEBI:29105"/>
        <label>2</label>
    </ligand>
</feature>
<comment type="cofactor">
    <cofactor evidence="8">
        <name>a divalent metal cation</name>
        <dbReference type="ChEBI" id="CHEBI:60240"/>
    </cofactor>
    <text evidence="8">Binds 2 divalent metal cations per subunit.</text>
</comment>
<evidence type="ECO:0000256" key="4">
    <source>
        <dbReference type="ARBA" id="ARBA00022801"/>
    </source>
</evidence>
<reference evidence="10 11" key="1">
    <citation type="journal article" date="2010" name="Stand. Genomic Sci.">
        <title>Complete genome sequence of Aminobacterium colombiense type strain (ALA-1).</title>
        <authorList>
            <person name="Chertkov O."/>
            <person name="Sikorski J."/>
            <person name="Brambilla E."/>
            <person name="Lapidus A."/>
            <person name="Copeland A."/>
            <person name="Glavina Del Rio T."/>
            <person name="Nolan M."/>
            <person name="Lucas S."/>
            <person name="Tice H."/>
            <person name="Cheng J.F."/>
            <person name="Han C."/>
            <person name="Detter J.C."/>
            <person name="Bruce D."/>
            <person name="Tapia R."/>
            <person name="Goodwin L."/>
            <person name="Pitluck S."/>
            <person name="Liolios K."/>
            <person name="Ivanova N."/>
            <person name="Mavromatis K."/>
            <person name="Ovchinnikova G."/>
            <person name="Pati A."/>
            <person name="Chen A."/>
            <person name="Palaniappan K."/>
            <person name="Land M."/>
            <person name="Hauser L."/>
            <person name="Chang Y.J."/>
            <person name="Jeffries C.D."/>
            <person name="Spring S."/>
            <person name="Rohde M."/>
            <person name="Goker M."/>
            <person name="Bristow J."/>
            <person name="Eisen J.A."/>
            <person name="Markowitz V."/>
            <person name="Hugenholtz P."/>
            <person name="Kyrpides N.C."/>
            <person name="Klenk H.P."/>
        </authorList>
    </citation>
    <scope>NUCLEOTIDE SEQUENCE [LARGE SCALE GENOMIC DNA]</scope>
    <source>
        <strain evidence="11">DSM 12261 / ALA-1</strain>
    </source>
</reference>
<dbReference type="InterPro" id="IPR010162">
    <property type="entry name" value="PepT-like"/>
</dbReference>
<evidence type="ECO:0000256" key="2">
    <source>
        <dbReference type="ARBA" id="ARBA00022670"/>
    </source>
</evidence>
<dbReference type="SUPFAM" id="SSF55031">
    <property type="entry name" value="Bacterial exopeptidase dimerisation domain"/>
    <property type="match status" value="1"/>
</dbReference>
<dbReference type="RefSeq" id="WP_013049276.1">
    <property type="nucleotide sequence ID" value="NC_014011.1"/>
</dbReference>
<dbReference type="InterPro" id="IPR011650">
    <property type="entry name" value="Peptidase_M20_dimer"/>
</dbReference>
<dbReference type="SUPFAM" id="SSF53187">
    <property type="entry name" value="Zn-dependent exopeptidases"/>
    <property type="match status" value="1"/>
</dbReference>
<feature type="binding site" evidence="8">
    <location>
        <position position="102"/>
    </location>
    <ligand>
        <name>Zn(2+)</name>
        <dbReference type="ChEBI" id="CHEBI:29105"/>
        <label>1</label>
    </ligand>
</feature>
<dbReference type="PANTHER" id="PTHR42994:SF2">
    <property type="entry name" value="PEPTIDASE"/>
    <property type="match status" value="1"/>
</dbReference>
<dbReference type="STRING" id="572547.Amico_1903"/>
<dbReference type="Gene3D" id="3.30.70.360">
    <property type="match status" value="1"/>
</dbReference>
<evidence type="ECO:0000256" key="1">
    <source>
        <dbReference type="ARBA" id="ARBA00001947"/>
    </source>
</evidence>
<dbReference type="Gene3D" id="3.40.630.10">
    <property type="entry name" value="Zn peptidases"/>
    <property type="match status" value="1"/>
</dbReference>
<evidence type="ECO:0000256" key="7">
    <source>
        <dbReference type="PIRNR" id="PIRNR001123"/>
    </source>
</evidence>
<dbReference type="InterPro" id="IPR001261">
    <property type="entry name" value="ArgE/DapE_CS"/>
</dbReference>
<keyword evidence="5" id="KW-0862">Zinc</keyword>
<proteinExistence type="inferred from homology"/>
<keyword evidence="3 8" id="KW-0479">Metal-binding</keyword>
<evidence type="ECO:0000256" key="3">
    <source>
        <dbReference type="ARBA" id="ARBA00022723"/>
    </source>
</evidence>